<reference evidence="1" key="1">
    <citation type="submission" date="2021-06" db="EMBL/GenBank/DDBJ databases">
        <authorList>
            <person name="Kallberg Y."/>
            <person name="Tangrot J."/>
            <person name="Rosling A."/>
        </authorList>
    </citation>
    <scope>NUCLEOTIDE SEQUENCE</scope>
    <source>
        <strain evidence="1">MT106</strain>
    </source>
</reference>
<dbReference type="AlphaFoldDB" id="A0A9N9F5H5"/>
<evidence type="ECO:0000313" key="1">
    <source>
        <dbReference type="EMBL" id="CAG8511175.1"/>
    </source>
</evidence>
<sequence>MKRVSHLRVGGKPIRSAEGVILYLIKYLAKSFQMRENKELAEKVGLLPGMGIYKFFRVIYGYDGERTYIAQKRKKPLISSQVFINNDYGFTEQVEKEFSDYFDENLRLKKQARQILKQKEPQPANNGKITDLLKLSLNEYEPLAEYGESADSREWRANIPPELIYNHIYLKEIRSQISHYTPDYGLNADEAAKRYADY</sequence>
<evidence type="ECO:0000313" key="2">
    <source>
        <dbReference type="Proteomes" id="UP000789831"/>
    </source>
</evidence>
<dbReference type="EMBL" id="CAJVPL010000573">
    <property type="protein sequence ID" value="CAG8511175.1"/>
    <property type="molecule type" value="Genomic_DNA"/>
</dbReference>
<accession>A0A9N9F5H5</accession>
<protein>
    <submittedName>
        <fullName evidence="1">7131_t:CDS:1</fullName>
    </submittedName>
</protein>
<comment type="caution">
    <text evidence="1">The sequence shown here is derived from an EMBL/GenBank/DDBJ whole genome shotgun (WGS) entry which is preliminary data.</text>
</comment>
<proteinExistence type="predicted"/>
<dbReference type="Proteomes" id="UP000789831">
    <property type="component" value="Unassembled WGS sequence"/>
</dbReference>
<name>A0A9N9F5H5_9GLOM</name>
<gene>
    <name evidence="1" type="ORF">AGERDE_LOCUS4750</name>
</gene>
<organism evidence="1 2">
    <name type="scientific">Ambispora gerdemannii</name>
    <dbReference type="NCBI Taxonomy" id="144530"/>
    <lineage>
        <taxon>Eukaryota</taxon>
        <taxon>Fungi</taxon>
        <taxon>Fungi incertae sedis</taxon>
        <taxon>Mucoromycota</taxon>
        <taxon>Glomeromycotina</taxon>
        <taxon>Glomeromycetes</taxon>
        <taxon>Archaeosporales</taxon>
        <taxon>Ambisporaceae</taxon>
        <taxon>Ambispora</taxon>
    </lineage>
</organism>
<keyword evidence="2" id="KW-1185">Reference proteome</keyword>
<dbReference type="OrthoDB" id="2434974at2759"/>